<dbReference type="EMBL" id="FMYO01000001">
    <property type="protein sequence ID" value="SDB82863.1"/>
    <property type="molecule type" value="Genomic_DNA"/>
</dbReference>
<gene>
    <name evidence="1" type="ORF">SAMN05421732_10183</name>
</gene>
<dbReference type="AlphaFoldDB" id="A0A1G6GM09"/>
<organism evidence="1 2">
    <name type="scientific">Acinetobacter kookii</name>
    <dbReference type="NCBI Taxonomy" id="1226327"/>
    <lineage>
        <taxon>Bacteria</taxon>
        <taxon>Pseudomonadati</taxon>
        <taxon>Pseudomonadota</taxon>
        <taxon>Gammaproteobacteria</taxon>
        <taxon>Moraxellales</taxon>
        <taxon>Moraxellaceae</taxon>
        <taxon>Acinetobacter</taxon>
    </lineage>
</organism>
<dbReference type="Proteomes" id="UP000243468">
    <property type="component" value="Unassembled WGS sequence"/>
</dbReference>
<dbReference type="OrthoDB" id="9954022at2"/>
<evidence type="ECO:0000313" key="2">
    <source>
        <dbReference type="Proteomes" id="UP000243468"/>
    </source>
</evidence>
<proteinExistence type="predicted"/>
<dbReference type="RefSeq" id="WP_092818170.1">
    <property type="nucleotide sequence ID" value="NZ_BAABKJ010000007.1"/>
</dbReference>
<name>A0A1G6GM09_9GAMM</name>
<protein>
    <submittedName>
        <fullName evidence="1">Uncharacterized protein</fullName>
    </submittedName>
</protein>
<keyword evidence="2" id="KW-1185">Reference proteome</keyword>
<reference evidence="2" key="1">
    <citation type="submission" date="2016-09" db="EMBL/GenBank/DDBJ databases">
        <authorList>
            <person name="Varghese N."/>
            <person name="Submissions S."/>
        </authorList>
    </citation>
    <scope>NUCLEOTIDE SEQUENCE [LARGE SCALE GENOMIC DNA]</scope>
    <source>
        <strain evidence="2">ANC 4667</strain>
    </source>
</reference>
<sequence length="68" mass="7602">MTEIVYISTNLGTSCKECEQWIDGSQDFEGSVNHYLIEHSYKIEHIGSETIDGPDGKPWLTTVAVLSK</sequence>
<accession>A0A1G6GM09</accession>
<evidence type="ECO:0000313" key="1">
    <source>
        <dbReference type="EMBL" id="SDB82863.1"/>
    </source>
</evidence>